<evidence type="ECO:0000256" key="1">
    <source>
        <dbReference type="SAM" id="Phobius"/>
    </source>
</evidence>
<feature type="transmembrane region" description="Helical" evidence="1">
    <location>
        <begin position="107"/>
        <end position="125"/>
    </location>
</feature>
<organism evidence="2 3">
    <name type="scientific">Nesterenkonia jeotgali</name>
    <dbReference type="NCBI Taxonomy" id="317018"/>
    <lineage>
        <taxon>Bacteria</taxon>
        <taxon>Bacillati</taxon>
        <taxon>Actinomycetota</taxon>
        <taxon>Actinomycetes</taxon>
        <taxon>Micrococcales</taxon>
        <taxon>Micrococcaceae</taxon>
        <taxon>Nesterenkonia</taxon>
    </lineage>
</organism>
<feature type="transmembrane region" description="Helical" evidence="1">
    <location>
        <begin position="162"/>
        <end position="184"/>
    </location>
</feature>
<sequence length="185" mass="19894">MDLAGSLQQLAEQNISGAAFLVSYGMTWLVCALIWRRATPRTAALATLFQGALAFPAAIGLSFLIGALGEPRPVPDLITELSILIGTSQLLGLPFLIYLVITRRYTLVPVAFASIISMHFVMYAWLYQTPWYIVMAALISVGAVLVMATAPRQAEDVGPGRVCWMTGSTLLLTAATFAAMHLFAA</sequence>
<protein>
    <submittedName>
        <fullName evidence="2">Uncharacterized protein</fullName>
    </submittedName>
</protein>
<feature type="transmembrane region" description="Helical" evidence="1">
    <location>
        <begin position="15"/>
        <end position="35"/>
    </location>
</feature>
<dbReference type="Pfam" id="PF22765">
    <property type="entry name" value="DUF7010"/>
    <property type="match status" value="1"/>
</dbReference>
<keyword evidence="1" id="KW-0812">Transmembrane</keyword>
<dbReference type="RefSeq" id="WP_182495164.1">
    <property type="nucleotide sequence ID" value="NZ_BAAAKT010000002.1"/>
</dbReference>
<evidence type="ECO:0000313" key="2">
    <source>
        <dbReference type="EMBL" id="MBA8921025.1"/>
    </source>
</evidence>
<feature type="transmembrane region" description="Helical" evidence="1">
    <location>
        <begin position="81"/>
        <end position="100"/>
    </location>
</feature>
<feature type="transmembrane region" description="Helical" evidence="1">
    <location>
        <begin position="47"/>
        <end position="69"/>
    </location>
</feature>
<comment type="caution">
    <text evidence="2">The sequence shown here is derived from an EMBL/GenBank/DDBJ whole genome shotgun (WGS) entry which is preliminary data.</text>
</comment>
<feature type="transmembrane region" description="Helical" evidence="1">
    <location>
        <begin position="131"/>
        <end position="150"/>
    </location>
</feature>
<name>A0A839FNL1_9MICC</name>
<proteinExistence type="predicted"/>
<reference evidence="2 3" key="1">
    <citation type="submission" date="2020-08" db="EMBL/GenBank/DDBJ databases">
        <title>Sequencing the genomes of 1000 actinobacteria strains.</title>
        <authorList>
            <person name="Klenk H.-P."/>
        </authorList>
    </citation>
    <scope>NUCLEOTIDE SEQUENCE [LARGE SCALE GENOMIC DNA]</scope>
    <source>
        <strain evidence="2 3">DSM 19081</strain>
    </source>
</reference>
<gene>
    <name evidence="2" type="ORF">HNR24_000958</name>
</gene>
<evidence type="ECO:0000313" key="3">
    <source>
        <dbReference type="Proteomes" id="UP000546252"/>
    </source>
</evidence>
<dbReference type="Proteomes" id="UP000546252">
    <property type="component" value="Unassembled WGS sequence"/>
</dbReference>
<dbReference type="InterPro" id="IPR053824">
    <property type="entry name" value="DUF7010"/>
</dbReference>
<keyword evidence="1" id="KW-1133">Transmembrane helix</keyword>
<dbReference type="EMBL" id="JACJIH010000001">
    <property type="protein sequence ID" value="MBA8921025.1"/>
    <property type="molecule type" value="Genomic_DNA"/>
</dbReference>
<accession>A0A839FNL1</accession>
<keyword evidence="1" id="KW-0472">Membrane</keyword>
<dbReference type="AlphaFoldDB" id="A0A839FNL1"/>